<gene>
    <name evidence="11" type="ORF">ECRASSUSDP1_LOCUS20106</name>
</gene>
<dbReference type="GO" id="GO:0005743">
    <property type="term" value="C:mitochondrial inner membrane"/>
    <property type="evidence" value="ECO:0007669"/>
    <property type="project" value="UniProtKB-ARBA"/>
</dbReference>
<comment type="cofactor">
    <cofactor evidence="9">
        <name>[2Fe-2S] cluster</name>
        <dbReference type="ChEBI" id="CHEBI:190135"/>
    </cofactor>
    <text evidence="9">Binds 1 [2Fe-2S] cluster.</text>
</comment>
<dbReference type="Pfam" id="PF01257">
    <property type="entry name" value="2Fe-2S_thioredx"/>
    <property type="match status" value="1"/>
</dbReference>
<evidence type="ECO:0000256" key="3">
    <source>
        <dbReference type="ARBA" id="ARBA00022723"/>
    </source>
</evidence>
<dbReference type="GO" id="GO:0006120">
    <property type="term" value="P:mitochondrial electron transport, NADH to ubiquinone"/>
    <property type="evidence" value="ECO:0007669"/>
    <property type="project" value="UniProtKB-ARBA"/>
</dbReference>
<keyword evidence="5 9" id="KW-0408">Iron</keyword>
<dbReference type="InterPro" id="IPR002023">
    <property type="entry name" value="NuoE-like"/>
</dbReference>
<evidence type="ECO:0000256" key="7">
    <source>
        <dbReference type="ARBA" id="ARBA00023027"/>
    </source>
</evidence>
<reference evidence="11" key="1">
    <citation type="submission" date="2023-07" db="EMBL/GenBank/DDBJ databases">
        <authorList>
            <consortium name="AG Swart"/>
            <person name="Singh M."/>
            <person name="Singh A."/>
            <person name="Seah K."/>
            <person name="Emmerich C."/>
        </authorList>
    </citation>
    <scope>NUCLEOTIDE SEQUENCE</scope>
    <source>
        <strain evidence="11">DP1</strain>
    </source>
</reference>
<dbReference type="PANTHER" id="PTHR10371">
    <property type="entry name" value="NADH DEHYDROGENASE UBIQUINONE FLAVOPROTEIN 2, MITOCHONDRIAL"/>
    <property type="match status" value="1"/>
</dbReference>
<dbReference type="PROSITE" id="PS01099">
    <property type="entry name" value="COMPLEX1_24K"/>
    <property type="match status" value="1"/>
</dbReference>
<dbReference type="GO" id="GO:0003954">
    <property type="term" value="F:NADH dehydrogenase activity"/>
    <property type="evidence" value="ECO:0007669"/>
    <property type="project" value="TreeGrafter"/>
</dbReference>
<evidence type="ECO:0000256" key="2">
    <source>
        <dbReference type="ARBA" id="ARBA00022714"/>
    </source>
</evidence>
<keyword evidence="4" id="KW-1278">Translocase</keyword>
<dbReference type="GO" id="GO:0098796">
    <property type="term" value="C:membrane protein complex"/>
    <property type="evidence" value="ECO:0007669"/>
    <property type="project" value="UniProtKB-ARBA"/>
</dbReference>
<dbReference type="PIRSF" id="PIRSF000216">
    <property type="entry name" value="NADH_DH_24kDa"/>
    <property type="match status" value="1"/>
</dbReference>
<dbReference type="InterPro" id="IPR042128">
    <property type="entry name" value="NuoE_dom"/>
</dbReference>
<dbReference type="GO" id="GO:0051537">
    <property type="term" value="F:2 iron, 2 sulfur cluster binding"/>
    <property type="evidence" value="ECO:0007669"/>
    <property type="project" value="UniProtKB-KW"/>
</dbReference>
<evidence type="ECO:0000313" key="11">
    <source>
        <dbReference type="EMBL" id="CAI2378707.1"/>
    </source>
</evidence>
<sequence>MFSQRTIFNKLMKTKMPTSLIKTPARAFSGGFYNHRSAEDNVEETPFEFTEENYKEIKRILNKFPENYKQSGIIHLCFLAQKQNNNFLTLSAMNKVAKILEVPPISVYEVTSFYTMFNREPVGKYHLQVCATTPCMLRGAYDIMDTIKEKTGIKHLMETSKDGLFTLQEVECLGACANAPMMQVNNEWFYEDLTPENTALLLERMRQGEGFEPGPQIPERKNAEGPQGRTTLTNVEHVFHERDFKAAKEEWEAAKAEQAAKQ</sequence>
<evidence type="ECO:0000313" key="12">
    <source>
        <dbReference type="Proteomes" id="UP001295684"/>
    </source>
</evidence>
<dbReference type="Proteomes" id="UP001295684">
    <property type="component" value="Unassembled WGS sequence"/>
</dbReference>
<dbReference type="Gene3D" id="3.40.30.10">
    <property type="entry name" value="Glutaredoxin"/>
    <property type="match status" value="1"/>
</dbReference>
<feature type="binding site" evidence="9">
    <location>
        <position position="130"/>
    </location>
    <ligand>
        <name>[2Fe-2S] cluster</name>
        <dbReference type="ChEBI" id="CHEBI:190135"/>
    </ligand>
</feature>
<evidence type="ECO:0000256" key="10">
    <source>
        <dbReference type="SAM" id="MobiDB-lite"/>
    </source>
</evidence>
<comment type="similarity">
    <text evidence="1">Belongs to the complex I 24 kDa subunit family.</text>
</comment>
<evidence type="ECO:0000256" key="5">
    <source>
        <dbReference type="ARBA" id="ARBA00023004"/>
    </source>
</evidence>
<dbReference type="GO" id="GO:0046872">
    <property type="term" value="F:metal ion binding"/>
    <property type="evidence" value="ECO:0007669"/>
    <property type="project" value="UniProtKB-KW"/>
</dbReference>
<dbReference type="EMBL" id="CAMPGE010020466">
    <property type="protein sequence ID" value="CAI2378707.1"/>
    <property type="molecule type" value="Genomic_DNA"/>
</dbReference>
<keyword evidence="7" id="KW-0520">NAD</keyword>
<dbReference type="AlphaFoldDB" id="A0AAD1XUJ8"/>
<feature type="binding site" evidence="9">
    <location>
        <position position="176"/>
    </location>
    <ligand>
        <name>[2Fe-2S] cluster</name>
        <dbReference type="ChEBI" id="CHEBI:190135"/>
    </ligand>
</feature>
<dbReference type="InterPro" id="IPR036249">
    <property type="entry name" value="Thioredoxin-like_sf"/>
</dbReference>
<dbReference type="CDD" id="cd03064">
    <property type="entry name" value="TRX_Fd_NuoE"/>
    <property type="match status" value="1"/>
</dbReference>
<evidence type="ECO:0008006" key="13">
    <source>
        <dbReference type="Google" id="ProtNLM"/>
    </source>
</evidence>
<evidence type="ECO:0000256" key="4">
    <source>
        <dbReference type="ARBA" id="ARBA00022967"/>
    </source>
</evidence>
<evidence type="ECO:0000256" key="9">
    <source>
        <dbReference type="PIRSR" id="PIRSR000216-1"/>
    </source>
</evidence>
<keyword evidence="2 9" id="KW-0001">2Fe-2S</keyword>
<proteinExistence type="inferred from homology"/>
<dbReference type="InterPro" id="IPR041921">
    <property type="entry name" value="NuoE_N"/>
</dbReference>
<keyword evidence="6 9" id="KW-0411">Iron-sulfur</keyword>
<keyword evidence="3 9" id="KW-0479">Metal-binding</keyword>
<dbReference type="FunFam" id="3.40.30.10:FF:000022">
    <property type="entry name" value="NADH dehydrogenase flavoprotein 2, mitochondrial"/>
    <property type="match status" value="1"/>
</dbReference>
<evidence type="ECO:0000256" key="1">
    <source>
        <dbReference type="ARBA" id="ARBA00010643"/>
    </source>
</evidence>
<dbReference type="Gene3D" id="1.10.10.1590">
    <property type="entry name" value="NADH-quinone oxidoreductase subunit E"/>
    <property type="match status" value="1"/>
</dbReference>
<feature type="binding site" evidence="9">
    <location>
        <position position="135"/>
    </location>
    <ligand>
        <name>[2Fe-2S] cluster</name>
        <dbReference type="ChEBI" id="CHEBI:190135"/>
    </ligand>
</feature>
<dbReference type="SUPFAM" id="SSF52833">
    <property type="entry name" value="Thioredoxin-like"/>
    <property type="match status" value="1"/>
</dbReference>
<organism evidence="11 12">
    <name type="scientific">Euplotes crassus</name>
    <dbReference type="NCBI Taxonomy" id="5936"/>
    <lineage>
        <taxon>Eukaryota</taxon>
        <taxon>Sar</taxon>
        <taxon>Alveolata</taxon>
        <taxon>Ciliophora</taxon>
        <taxon>Intramacronucleata</taxon>
        <taxon>Spirotrichea</taxon>
        <taxon>Hypotrichia</taxon>
        <taxon>Euplotida</taxon>
        <taxon>Euplotidae</taxon>
        <taxon>Moneuplotes</taxon>
    </lineage>
</organism>
<feature type="region of interest" description="Disordered" evidence="10">
    <location>
        <begin position="209"/>
        <end position="230"/>
    </location>
</feature>
<evidence type="ECO:0000256" key="6">
    <source>
        <dbReference type="ARBA" id="ARBA00023014"/>
    </source>
</evidence>
<protein>
    <recommendedName>
        <fullName evidence="13">NADH dehydrogenase [ubiquinone] flavoprotein 2, mitochondrial</fullName>
    </recommendedName>
</protein>
<accession>A0AAD1XUJ8</accession>
<dbReference type="FunFam" id="1.10.10.1590:FF:000001">
    <property type="entry name" value="NADH-quinone oxidoreductase subunit E"/>
    <property type="match status" value="1"/>
</dbReference>
<name>A0AAD1XUJ8_EUPCR</name>
<evidence type="ECO:0000256" key="8">
    <source>
        <dbReference type="ARBA" id="ARBA00034078"/>
    </source>
</evidence>
<dbReference type="NCBIfam" id="TIGR01958">
    <property type="entry name" value="nuoE_fam"/>
    <property type="match status" value="1"/>
</dbReference>
<dbReference type="PANTHER" id="PTHR10371:SF3">
    <property type="entry name" value="NADH DEHYDROGENASE [UBIQUINONE] FLAVOPROTEIN 2, MITOCHONDRIAL"/>
    <property type="match status" value="1"/>
</dbReference>
<comment type="caution">
    <text evidence="11">The sequence shown here is derived from an EMBL/GenBank/DDBJ whole genome shotgun (WGS) entry which is preliminary data.</text>
</comment>
<comment type="cofactor">
    <cofactor evidence="8">
        <name>[2Fe-2S] cluster</name>
        <dbReference type="ChEBI" id="CHEBI:190135"/>
    </cofactor>
</comment>
<dbReference type="GO" id="GO:1902494">
    <property type="term" value="C:catalytic complex"/>
    <property type="evidence" value="ECO:0007669"/>
    <property type="project" value="UniProtKB-ARBA"/>
</dbReference>
<keyword evidence="12" id="KW-1185">Reference proteome</keyword>
<feature type="binding site" evidence="9">
    <location>
        <position position="172"/>
    </location>
    <ligand>
        <name>[2Fe-2S] cluster</name>
        <dbReference type="ChEBI" id="CHEBI:190135"/>
    </ligand>
</feature>
<dbReference type="GO" id="GO:0008137">
    <property type="term" value="F:NADH dehydrogenase (ubiquinone) activity"/>
    <property type="evidence" value="ECO:0007669"/>
    <property type="project" value="UniProtKB-ARBA"/>
</dbReference>